<evidence type="ECO:0000256" key="7">
    <source>
        <dbReference type="SAM" id="Coils"/>
    </source>
</evidence>
<evidence type="ECO:0000256" key="8">
    <source>
        <dbReference type="SAM" id="MobiDB-lite"/>
    </source>
</evidence>
<protein>
    <submittedName>
        <fullName evidence="9">Charged multivesicular body protein 6</fullName>
    </submittedName>
</protein>
<accession>A0A9Q1H916</accession>
<dbReference type="Gene3D" id="6.10.140.1230">
    <property type="match status" value="1"/>
</dbReference>
<dbReference type="GO" id="GO:0006900">
    <property type="term" value="P:vesicle budding from membrane"/>
    <property type="evidence" value="ECO:0007669"/>
    <property type="project" value="TreeGrafter"/>
</dbReference>
<evidence type="ECO:0000313" key="9">
    <source>
        <dbReference type="EMBL" id="KAJ8037110.1"/>
    </source>
</evidence>
<sequence length="199" mass="23247">MGNLFGRPKQSRVTEQDKAVLQLKQQRDKIQQYQQKIELNLEKERQLAKKLIQDGKKERALLLLKKKRYQEQMLKRTDGQLENLEKMVSELEFSQIQAKVVEGLKRGNESLKKMHELLSIEEVERIMEETNEGIETQREIDEILAGGLTDEDEDAVLEEYEKMFGETEDIRLPDAPSEPLPELEPEKEKRKEKKLVAAS</sequence>
<evidence type="ECO:0000256" key="6">
    <source>
        <dbReference type="ARBA" id="ARBA00023136"/>
    </source>
</evidence>
<dbReference type="PANTHER" id="PTHR22761:SF5">
    <property type="entry name" value="CHARGED MULTIVESICULAR BODY PROTEIN 6"/>
    <property type="match status" value="1"/>
</dbReference>
<dbReference type="InterPro" id="IPR005024">
    <property type="entry name" value="Snf7_fam"/>
</dbReference>
<dbReference type="Pfam" id="PF03357">
    <property type="entry name" value="Snf7"/>
    <property type="match status" value="1"/>
</dbReference>
<dbReference type="PANTHER" id="PTHR22761">
    <property type="entry name" value="CHARGED MULTIVESICULAR BODY PROTEIN"/>
    <property type="match status" value="1"/>
</dbReference>
<gene>
    <name evidence="9" type="ORF">HOLleu_17849</name>
</gene>
<keyword evidence="10" id="KW-1185">Reference proteome</keyword>
<evidence type="ECO:0000313" key="10">
    <source>
        <dbReference type="Proteomes" id="UP001152320"/>
    </source>
</evidence>
<dbReference type="AlphaFoldDB" id="A0A9Q1H916"/>
<name>A0A9Q1H916_HOLLE</name>
<dbReference type="GO" id="GO:0015031">
    <property type="term" value="P:protein transport"/>
    <property type="evidence" value="ECO:0007669"/>
    <property type="project" value="UniProtKB-KW"/>
</dbReference>
<evidence type="ECO:0000256" key="5">
    <source>
        <dbReference type="ARBA" id="ARBA00022927"/>
    </source>
</evidence>
<evidence type="ECO:0000256" key="4">
    <source>
        <dbReference type="ARBA" id="ARBA00022753"/>
    </source>
</evidence>
<dbReference type="EMBL" id="JAIZAY010000008">
    <property type="protein sequence ID" value="KAJ8037110.1"/>
    <property type="molecule type" value="Genomic_DNA"/>
</dbReference>
<evidence type="ECO:0000256" key="2">
    <source>
        <dbReference type="ARBA" id="ARBA00006190"/>
    </source>
</evidence>
<comment type="caution">
    <text evidence="9">The sequence shown here is derived from an EMBL/GenBank/DDBJ whole genome shotgun (WGS) entry which is preliminary data.</text>
</comment>
<evidence type="ECO:0000256" key="1">
    <source>
        <dbReference type="ARBA" id="ARBA00004608"/>
    </source>
</evidence>
<keyword evidence="7" id="KW-0175">Coiled coil</keyword>
<dbReference type="Proteomes" id="UP001152320">
    <property type="component" value="Chromosome 8"/>
</dbReference>
<dbReference type="GO" id="GO:0032511">
    <property type="term" value="P:late endosome to vacuole transport via multivesicular body sorting pathway"/>
    <property type="evidence" value="ECO:0007669"/>
    <property type="project" value="TreeGrafter"/>
</dbReference>
<dbReference type="GO" id="GO:0000815">
    <property type="term" value="C:ESCRT III complex"/>
    <property type="evidence" value="ECO:0007669"/>
    <property type="project" value="TreeGrafter"/>
</dbReference>
<feature type="coiled-coil region" evidence="7">
    <location>
        <begin position="16"/>
        <end position="94"/>
    </location>
</feature>
<organism evidence="9 10">
    <name type="scientific">Holothuria leucospilota</name>
    <name type="common">Black long sea cucumber</name>
    <name type="synonym">Mertensiothuria leucospilota</name>
    <dbReference type="NCBI Taxonomy" id="206669"/>
    <lineage>
        <taxon>Eukaryota</taxon>
        <taxon>Metazoa</taxon>
        <taxon>Echinodermata</taxon>
        <taxon>Eleutherozoa</taxon>
        <taxon>Echinozoa</taxon>
        <taxon>Holothuroidea</taxon>
        <taxon>Aspidochirotacea</taxon>
        <taxon>Aspidochirotida</taxon>
        <taxon>Holothuriidae</taxon>
        <taxon>Holothuria</taxon>
    </lineage>
</organism>
<dbReference type="OrthoDB" id="441172at2759"/>
<reference evidence="9" key="1">
    <citation type="submission" date="2021-10" db="EMBL/GenBank/DDBJ databases">
        <title>Tropical sea cucumber genome reveals ecological adaptation and Cuvierian tubules defense mechanism.</title>
        <authorList>
            <person name="Chen T."/>
        </authorList>
    </citation>
    <scope>NUCLEOTIDE SEQUENCE</scope>
    <source>
        <strain evidence="9">Nanhai2018</strain>
        <tissue evidence="9">Muscle</tissue>
    </source>
</reference>
<feature type="region of interest" description="Disordered" evidence="8">
    <location>
        <begin position="164"/>
        <end position="199"/>
    </location>
</feature>
<proteinExistence type="inferred from homology"/>
<comment type="subcellular location">
    <subcellularLocation>
        <location evidence="1">Endosome membrane</location>
    </subcellularLocation>
</comment>
<keyword evidence="3" id="KW-0813">Transport</keyword>
<comment type="similarity">
    <text evidence="2">Belongs to the SNF7 family.</text>
</comment>
<dbReference type="GO" id="GO:0005771">
    <property type="term" value="C:multivesicular body"/>
    <property type="evidence" value="ECO:0007669"/>
    <property type="project" value="TreeGrafter"/>
</dbReference>
<keyword evidence="5" id="KW-0653">Protein transport</keyword>
<keyword evidence="6" id="KW-0472">Membrane</keyword>
<evidence type="ECO:0000256" key="3">
    <source>
        <dbReference type="ARBA" id="ARBA00022448"/>
    </source>
</evidence>
<keyword evidence="4" id="KW-0967">Endosome</keyword>